<dbReference type="Gene3D" id="3.40.220.10">
    <property type="entry name" value="Leucine Aminopeptidase, subunit E, domain 1"/>
    <property type="match status" value="1"/>
</dbReference>
<evidence type="ECO:0000256" key="1">
    <source>
        <dbReference type="ARBA" id="ARBA00000135"/>
    </source>
</evidence>
<comment type="catalytic activity">
    <reaction evidence="2 8">
        <text>Release of an N-terminal amino acid, preferentially leucine, but not glutamic or aspartic acids.</text>
        <dbReference type="EC" id="3.4.11.10"/>
    </reaction>
</comment>
<feature type="signal peptide" evidence="9">
    <location>
        <begin position="1"/>
        <end position="20"/>
    </location>
</feature>
<name>A0A426RRC6_9SPHN</name>
<proteinExistence type="inferred from homology"/>
<dbReference type="GO" id="GO:0070006">
    <property type="term" value="F:metalloaminopeptidase activity"/>
    <property type="evidence" value="ECO:0007669"/>
    <property type="project" value="InterPro"/>
</dbReference>
<dbReference type="EC" id="3.4.11.10" evidence="8"/>
<feature type="binding site" evidence="8">
    <location>
        <position position="309"/>
    </location>
    <ligand>
        <name>Mn(2+)</name>
        <dbReference type="ChEBI" id="CHEBI:29035"/>
        <label>2</label>
    </ligand>
</feature>
<evidence type="ECO:0000259" key="10">
    <source>
        <dbReference type="PROSITE" id="PS00631"/>
    </source>
</evidence>
<dbReference type="NCBIfam" id="NF002077">
    <property type="entry name" value="PRK00913.2-4"/>
    <property type="match status" value="1"/>
</dbReference>
<dbReference type="PANTHER" id="PTHR11963">
    <property type="entry name" value="LEUCINE AMINOPEPTIDASE-RELATED"/>
    <property type="match status" value="1"/>
</dbReference>
<dbReference type="PRINTS" id="PR00481">
    <property type="entry name" value="LAMNOPPTDASE"/>
</dbReference>
<reference evidence="11 12" key="1">
    <citation type="submission" date="2018-12" db="EMBL/GenBank/DDBJ databases">
        <authorList>
            <person name="Kim S.-J."/>
            <person name="Jung G.-Y."/>
        </authorList>
    </citation>
    <scope>NUCLEOTIDE SEQUENCE [LARGE SCALE GENOMIC DNA]</scope>
    <source>
        <strain evidence="11 12">03SU3-P</strain>
    </source>
</reference>
<keyword evidence="8" id="KW-0963">Cytoplasm</keyword>
<keyword evidence="6 8" id="KW-0378">Hydrolase</keyword>
<keyword evidence="7 8" id="KW-0464">Manganese</keyword>
<dbReference type="EC" id="3.4.11.1" evidence="8"/>
<gene>
    <name evidence="8" type="primary">pepA</name>
    <name evidence="11" type="ORF">D7D48_00860</name>
</gene>
<dbReference type="SUPFAM" id="SSF53187">
    <property type="entry name" value="Zn-dependent exopeptidases"/>
    <property type="match status" value="1"/>
</dbReference>
<comment type="similarity">
    <text evidence="3 8">Belongs to the peptidase M17 family.</text>
</comment>
<dbReference type="RefSeq" id="WP_125229500.1">
    <property type="nucleotide sequence ID" value="NZ_RWJI01000001.1"/>
</dbReference>
<dbReference type="Pfam" id="PF02789">
    <property type="entry name" value="Peptidase_M17_N"/>
    <property type="match status" value="1"/>
</dbReference>
<comment type="caution">
    <text evidence="11">The sequence shown here is derived from an EMBL/GenBank/DDBJ whole genome shotgun (WGS) entry which is preliminary data.</text>
</comment>
<keyword evidence="5 8" id="KW-0645">Protease</keyword>
<dbReference type="InterPro" id="IPR000819">
    <property type="entry name" value="Peptidase_M17_C"/>
</dbReference>
<feature type="active site" evidence="8">
    <location>
        <position position="372"/>
    </location>
</feature>
<feature type="binding site" evidence="8">
    <location>
        <position position="291"/>
    </location>
    <ligand>
        <name>Mn(2+)</name>
        <dbReference type="ChEBI" id="CHEBI:29035"/>
        <label>1</label>
    </ligand>
</feature>
<evidence type="ECO:0000313" key="11">
    <source>
        <dbReference type="EMBL" id="RRQ51486.1"/>
    </source>
</evidence>
<evidence type="ECO:0000256" key="7">
    <source>
        <dbReference type="ARBA" id="ARBA00023211"/>
    </source>
</evidence>
<protein>
    <recommendedName>
        <fullName evidence="8">Probable cytosol aminopeptidase</fullName>
        <ecNumber evidence="8">3.4.11.1</ecNumber>
    </recommendedName>
    <alternativeName>
        <fullName evidence="8">Leucine aminopeptidase</fullName>
        <shortName evidence="8">LAP</shortName>
        <ecNumber evidence="8">3.4.11.10</ecNumber>
    </alternativeName>
    <alternativeName>
        <fullName evidence="8">Leucyl aminopeptidase</fullName>
    </alternativeName>
</protein>
<feature type="binding site" evidence="8">
    <location>
        <position position="370"/>
    </location>
    <ligand>
        <name>Mn(2+)</name>
        <dbReference type="ChEBI" id="CHEBI:29035"/>
        <label>2</label>
    </ligand>
</feature>
<evidence type="ECO:0000313" key="12">
    <source>
        <dbReference type="Proteomes" id="UP000268553"/>
    </source>
</evidence>
<comment type="function">
    <text evidence="8">Presumably involved in the processing and regular turnover of intracellular proteins. Catalyzes the removal of unsubstituted N-terminal amino acids from various peptides.</text>
</comment>
<evidence type="ECO:0000256" key="9">
    <source>
        <dbReference type="SAM" id="SignalP"/>
    </source>
</evidence>
<accession>A0A426RRC6</accession>
<keyword evidence="4 8" id="KW-0031">Aminopeptidase</keyword>
<dbReference type="EMBL" id="RWJI01000001">
    <property type="protein sequence ID" value="RRQ51486.1"/>
    <property type="molecule type" value="Genomic_DNA"/>
</dbReference>
<evidence type="ECO:0000256" key="4">
    <source>
        <dbReference type="ARBA" id="ARBA00022438"/>
    </source>
</evidence>
<feature type="binding site" evidence="8">
    <location>
        <position position="370"/>
    </location>
    <ligand>
        <name>Mn(2+)</name>
        <dbReference type="ChEBI" id="CHEBI:29035"/>
        <label>1</label>
    </ligand>
</feature>
<dbReference type="GO" id="GO:0006508">
    <property type="term" value="P:proteolysis"/>
    <property type="evidence" value="ECO:0007669"/>
    <property type="project" value="UniProtKB-KW"/>
</dbReference>
<keyword evidence="8" id="KW-0479">Metal-binding</keyword>
<evidence type="ECO:0000256" key="3">
    <source>
        <dbReference type="ARBA" id="ARBA00009528"/>
    </source>
</evidence>
<dbReference type="HAMAP" id="MF_00181">
    <property type="entry name" value="Cytosol_peptidase_M17"/>
    <property type="match status" value="1"/>
</dbReference>
<feature type="chain" id="PRO_5019167204" description="Probable cytosol aminopeptidase" evidence="9">
    <location>
        <begin position="21"/>
        <end position="520"/>
    </location>
</feature>
<dbReference type="Proteomes" id="UP000268553">
    <property type="component" value="Unassembled WGS sequence"/>
</dbReference>
<evidence type="ECO:0000256" key="8">
    <source>
        <dbReference type="HAMAP-Rule" id="MF_00181"/>
    </source>
</evidence>
<dbReference type="GO" id="GO:0005737">
    <property type="term" value="C:cytoplasm"/>
    <property type="evidence" value="ECO:0007669"/>
    <property type="project" value="UniProtKB-SubCell"/>
</dbReference>
<dbReference type="OrthoDB" id="9809354at2"/>
<dbReference type="InterPro" id="IPR008283">
    <property type="entry name" value="Peptidase_M17_N"/>
</dbReference>
<dbReference type="SUPFAM" id="SSF52949">
    <property type="entry name" value="Macro domain-like"/>
    <property type="match status" value="1"/>
</dbReference>
<comment type="catalytic activity">
    <reaction evidence="1 8">
        <text>Release of an N-terminal amino acid, Xaa-|-Yaa-, in which Xaa is preferably Leu, but may be other amino acids including Pro although not Arg or Lys, and Yaa may be Pro. Amino acid amides and methyl esters are also readily hydrolyzed, but rates on arylamides are exceedingly low.</text>
        <dbReference type="EC" id="3.4.11.1"/>
    </reaction>
</comment>
<dbReference type="InterPro" id="IPR011356">
    <property type="entry name" value="Leucine_aapep/pepB"/>
</dbReference>
<dbReference type="PANTHER" id="PTHR11963:SF23">
    <property type="entry name" value="CYTOSOL AMINOPEPTIDASE"/>
    <property type="match status" value="1"/>
</dbReference>
<comment type="subcellular location">
    <subcellularLocation>
        <location evidence="8">Cytoplasm</location>
    </subcellularLocation>
</comment>
<feature type="active site" evidence="8">
    <location>
        <position position="298"/>
    </location>
</feature>
<dbReference type="Gene3D" id="3.40.630.10">
    <property type="entry name" value="Zn peptidases"/>
    <property type="match status" value="1"/>
</dbReference>
<comment type="cofactor">
    <cofactor evidence="8">
        <name>Mn(2+)</name>
        <dbReference type="ChEBI" id="CHEBI:29035"/>
    </cofactor>
    <text evidence="8">Binds 2 manganese ions per subunit.</text>
</comment>
<evidence type="ECO:0000256" key="6">
    <source>
        <dbReference type="ARBA" id="ARBA00022801"/>
    </source>
</evidence>
<feature type="domain" description="Cytosol aminopeptidase" evidence="10">
    <location>
        <begin position="366"/>
        <end position="373"/>
    </location>
</feature>
<keyword evidence="9" id="KW-0732">Signal</keyword>
<feature type="binding site" evidence="8">
    <location>
        <position position="291"/>
    </location>
    <ligand>
        <name>Mn(2+)</name>
        <dbReference type="ChEBI" id="CHEBI:29035"/>
        <label>2</label>
    </ligand>
</feature>
<organism evidence="11 12">
    <name type="scientific">Sphingorhabdus wooponensis</name>
    <dbReference type="NCBI Taxonomy" id="940136"/>
    <lineage>
        <taxon>Bacteria</taxon>
        <taxon>Pseudomonadati</taxon>
        <taxon>Pseudomonadota</taxon>
        <taxon>Alphaproteobacteria</taxon>
        <taxon>Sphingomonadales</taxon>
        <taxon>Sphingomonadaceae</taxon>
        <taxon>Sphingorhabdus</taxon>
    </lineage>
</organism>
<dbReference type="GO" id="GO:0030145">
    <property type="term" value="F:manganese ion binding"/>
    <property type="evidence" value="ECO:0007669"/>
    <property type="project" value="UniProtKB-UniRule"/>
</dbReference>
<sequence>MHRSLIALALATTAITPAFAQADVIGSGVLPSTAAHSQTRPINFATTAPTSGALVILMRNATLPTNVVDAATAQALNAAIASAKFEGKEGSSLSLRGIGNYARILLSGVGEEGDRIAHVRNASGKAAQDLRDEGQPITITGGLNQDEAAAAALGYAMGQYRFDRYKTVDRKTPPTNPVTIISNEAGSAEALWKSRHAALAEGVALSRDLAAEPANVIYPETFVERVRAAFGNTANVKIEVLDEPMMRKLGMGTILGVGQGSRRPSRMMIVEYRGAGDGAPLAMVGKGITFDSGGMSLKPGAGMWEMKSDMSGAASIMGAVLSLAKSKASVNVIGVAALSENMPGGNAQRPGDVVRTMSGKTIEVLNTDAEGRLVMADANEYVVAHKKPAALVNMATLTGAIVSALNDEYAGLFSRDDTLAAAVTAAGATTGEDVWRMPLHKNYLDDMKSDIADIKNVVEGGGPGAGLGATFVGFFVDKNIPWAHIDIAGVNWADRSGPVTPKGASGWGVQLLDALARNWK</sequence>
<keyword evidence="12" id="KW-1185">Reference proteome</keyword>
<dbReference type="InterPro" id="IPR043472">
    <property type="entry name" value="Macro_dom-like"/>
</dbReference>
<dbReference type="AlphaFoldDB" id="A0A426RRC6"/>
<dbReference type="CDD" id="cd00433">
    <property type="entry name" value="Peptidase_M17"/>
    <property type="match status" value="1"/>
</dbReference>
<evidence type="ECO:0000256" key="5">
    <source>
        <dbReference type="ARBA" id="ARBA00022670"/>
    </source>
</evidence>
<evidence type="ECO:0000256" key="2">
    <source>
        <dbReference type="ARBA" id="ARBA00000967"/>
    </source>
</evidence>
<feature type="binding site" evidence="8">
    <location>
        <position position="286"/>
    </location>
    <ligand>
        <name>Mn(2+)</name>
        <dbReference type="ChEBI" id="CHEBI:29035"/>
        <label>2</label>
    </ligand>
</feature>
<dbReference type="InterPro" id="IPR023042">
    <property type="entry name" value="Peptidase_M17_leu_NH2_pept"/>
</dbReference>
<feature type="binding site" evidence="8">
    <location>
        <position position="368"/>
    </location>
    <ligand>
        <name>Mn(2+)</name>
        <dbReference type="ChEBI" id="CHEBI:29035"/>
        <label>1</label>
    </ligand>
</feature>
<dbReference type="Pfam" id="PF00883">
    <property type="entry name" value="Peptidase_M17"/>
    <property type="match status" value="1"/>
</dbReference>
<dbReference type="PROSITE" id="PS00631">
    <property type="entry name" value="CYTOSOL_AP"/>
    <property type="match status" value="1"/>
</dbReference>